<dbReference type="Pfam" id="PF06644">
    <property type="entry name" value="ATP11"/>
    <property type="match status" value="1"/>
</dbReference>
<keyword evidence="7" id="KW-1185">Reference proteome</keyword>
<comment type="caution">
    <text evidence="6">The sequence shown here is derived from an EMBL/GenBank/DDBJ whole genome shotgun (WGS) entry which is preliminary data.</text>
</comment>
<evidence type="ECO:0000256" key="3">
    <source>
        <dbReference type="ARBA" id="ARBA00022946"/>
    </source>
</evidence>
<evidence type="ECO:0000256" key="1">
    <source>
        <dbReference type="ARBA" id="ARBA00004173"/>
    </source>
</evidence>
<protein>
    <submittedName>
        <fullName evidence="6">ATP11-domain-containing protein</fullName>
    </submittedName>
</protein>
<organism evidence="6 7">
    <name type="scientific">Sanghuangporus baumii</name>
    <name type="common">Phellinus baumii</name>
    <dbReference type="NCBI Taxonomy" id="108892"/>
    <lineage>
        <taxon>Eukaryota</taxon>
        <taxon>Fungi</taxon>
        <taxon>Dikarya</taxon>
        <taxon>Basidiomycota</taxon>
        <taxon>Agaricomycotina</taxon>
        <taxon>Agaricomycetes</taxon>
        <taxon>Hymenochaetales</taxon>
        <taxon>Hymenochaetaceae</taxon>
        <taxon>Sanghuangporus</taxon>
    </lineage>
</organism>
<accession>A0A9Q5NB94</accession>
<reference evidence="6" key="1">
    <citation type="submission" date="2016-06" db="EMBL/GenBank/DDBJ databases">
        <title>Draft Genome sequence of the fungus Inonotus baumii.</title>
        <authorList>
            <person name="Zhu H."/>
            <person name="Lin W."/>
        </authorList>
    </citation>
    <scope>NUCLEOTIDE SEQUENCE</scope>
    <source>
        <strain evidence="6">821</strain>
    </source>
</reference>
<dbReference type="InterPro" id="IPR010591">
    <property type="entry name" value="ATP11"/>
</dbReference>
<keyword evidence="4" id="KW-0496">Mitochondrion</keyword>
<evidence type="ECO:0000313" key="6">
    <source>
        <dbReference type="EMBL" id="OCB90796.1"/>
    </source>
</evidence>
<dbReference type="PANTHER" id="PTHR13126:SF0">
    <property type="entry name" value="ATP SYNTHASE MITOCHONDRIAL F1 COMPLEX ASSEMBLY FACTOR 1"/>
    <property type="match status" value="1"/>
</dbReference>
<dbReference type="OrthoDB" id="16535at2759"/>
<dbReference type="AlphaFoldDB" id="A0A9Q5NB94"/>
<feature type="region of interest" description="Disordered" evidence="5">
    <location>
        <begin position="86"/>
        <end position="105"/>
    </location>
</feature>
<keyword evidence="3" id="KW-0809">Transit peptide</keyword>
<sequence length="346" mass="39342">MLLPRCARQSALNQFIKFPSYSRAFHITHIRWNIAQKYLKKVQRRAEEQGISVDELKQKVKEKSRAPLPEAQVLQEQAKKKLEVDETIDGGSAKQNERKDESPVKPLSEIMDIHKVLRTPHTPEQISALWTVFHASRSGGTGRGFLSASVPLNTYEKLLETGKQYPSFILPLIREARQAESSDSSQKEETTGYEFFFMQWAFHPAPRIPSPSIVDAPLPENAIPPAPVHPIATVLFTPLLEYKTHQTFATPHLVLTMYPDLAQTHQVILLRGELTPSPAGNGKYLLSQQDAQLLALGLQWFYLAQTRGEQEETARSKERTELLRTFNENPSEFRWEDLLKHADPTS</sequence>
<dbReference type="GO" id="GO:0033615">
    <property type="term" value="P:mitochondrial proton-transporting ATP synthase complex assembly"/>
    <property type="evidence" value="ECO:0007669"/>
    <property type="project" value="TreeGrafter"/>
</dbReference>
<evidence type="ECO:0000313" key="7">
    <source>
        <dbReference type="Proteomes" id="UP000757232"/>
    </source>
</evidence>
<evidence type="ECO:0000256" key="4">
    <source>
        <dbReference type="ARBA" id="ARBA00023128"/>
    </source>
</evidence>
<evidence type="ECO:0000256" key="2">
    <source>
        <dbReference type="ARBA" id="ARBA00009116"/>
    </source>
</evidence>
<comment type="subcellular location">
    <subcellularLocation>
        <location evidence="1">Mitochondrion</location>
    </subcellularLocation>
</comment>
<dbReference type="PANTHER" id="PTHR13126">
    <property type="entry name" value="CHAPERONE ATP11"/>
    <property type="match status" value="1"/>
</dbReference>
<dbReference type="EMBL" id="LNZH02000117">
    <property type="protein sequence ID" value="OCB90796.1"/>
    <property type="molecule type" value="Genomic_DNA"/>
</dbReference>
<proteinExistence type="inferred from homology"/>
<dbReference type="Proteomes" id="UP000757232">
    <property type="component" value="Unassembled WGS sequence"/>
</dbReference>
<comment type="similarity">
    <text evidence="2">Belongs to the ATP11 family.</text>
</comment>
<dbReference type="GO" id="GO:0005739">
    <property type="term" value="C:mitochondrion"/>
    <property type="evidence" value="ECO:0007669"/>
    <property type="project" value="UniProtKB-SubCell"/>
</dbReference>
<gene>
    <name evidence="6" type="ORF">A7U60_g1981</name>
</gene>
<evidence type="ECO:0000256" key="5">
    <source>
        <dbReference type="SAM" id="MobiDB-lite"/>
    </source>
</evidence>
<name>A0A9Q5NB94_SANBA</name>